<dbReference type="InterPro" id="IPR011993">
    <property type="entry name" value="PH-like_dom_sf"/>
</dbReference>
<sequence>MVPASVTGGSVEIGSLEHIDDIIWGYCQLRGVSQDNAIWYYLDEIRRLSSYGVQLFYGSTASGEAAQLGVSRNGLTISTMCPINPTVSKHKWEDIKDLAYSRKTFTIQLLKK</sequence>
<dbReference type="InterPro" id="IPR018980">
    <property type="entry name" value="FERM_PH-like_C"/>
</dbReference>
<gene>
    <name evidence="2" type="ORF">WMSIL1_LOCUS14583</name>
</gene>
<feature type="non-terminal residue" evidence="2">
    <location>
        <position position="112"/>
    </location>
</feature>
<evidence type="ECO:0000313" key="2">
    <source>
        <dbReference type="EMBL" id="VUZ57059.1"/>
    </source>
</evidence>
<dbReference type="SUPFAM" id="SSF50729">
    <property type="entry name" value="PH domain-like"/>
    <property type="match status" value="1"/>
</dbReference>
<dbReference type="Pfam" id="PF09380">
    <property type="entry name" value="FERM_C"/>
    <property type="match status" value="1"/>
</dbReference>
<accession>A0A564ZCF8</accession>
<dbReference type="Gene3D" id="2.30.29.30">
    <property type="entry name" value="Pleckstrin-homology domain (PH domain)/Phosphotyrosine-binding domain (PTB)"/>
    <property type="match status" value="1"/>
</dbReference>
<protein>
    <recommendedName>
        <fullName evidence="1">FERM domain-containing protein</fullName>
    </recommendedName>
</protein>
<evidence type="ECO:0000313" key="3">
    <source>
        <dbReference type="Proteomes" id="UP000321570"/>
    </source>
</evidence>
<dbReference type="InterPro" id="IPR000299">
    <property type="entry name" value="FERM_domain"/>
</dbReference>
<feature type="domain" description="FERM" evidence="1">
    <location>
        <begin position="1"/>
        <end position="112"/>
    </location>
</feature>
<keyword evidence="3" id="KW-1185">Reference proteome</keyword>
<dbReference type="AlphaFoldDB" id="A0A564ZCF8"/>
<evidence type="ECO:0000259" key="1">
    <source>
        <dbReference type="PROSITE" id="PS50057"/>
    </source>
</evidence>
<dbReference type="PROSITE" id="PS50057">
    <property type="entry name" value="FERM_3"/>
    <property type="match status" value="1"/>
</dbReference>
<organism evidence="2 3">
    <name type="scientific">Hymenolepis diminuta</name>
    <name type="common">Rat tapeworm</name>
    <dbReference type="NCBI Taxonomy" id="6216"/>
    <lineage>
        <taxon>Eukaryota</taxon>
        <taxon>Metazoa</taxon>
        <taxon>Spiralia</taxon>
        <taxon>Lophotrochozoa</taxon>
        <taxon>Platyhelminthes</taxon>
        <taxon>Cestoda</taxon>
        <taxon>Eucestoda</taxon>
        <taxon>Cyclophyllidea</taxon>
        <taxon>Hymenolepididae</taxon>
        <taxon>Hymenolepis</taxon>
    </lineage>
</organism>
<proteinExistence type="predicted"/>
<name>A0A564ZCF8_HYMDI</name>
<dbReference type="EMBL" id="CABIJS010000709">
    <property type="protein sequence ID" value="VUZ57059.1"/>
    <property type="molecule type" value="Genomic_DNA"/>
</dbReference>
<reference evidence="2 3" key="1">
    <citation type="submission" date="2019-07" db="EMBL/GenBank/DDBJ databases">
        <authorList>
            <person name="Jastrzebski P J."/>
            <person name="Paukszto L."/>
            <person name="Jastrzebski P J."/>
        </authorList>
    </citation>
    <scope>NUCLEOTIDE SEQUENCE [LARGE SCALE GENOMIC DNA]</scope>
    <source>
        <strain evidence="2 3">WMS-il1</strain>
    </source>
</reference>
<dbReference type="Proteomes" id="UP000321570">
    <property type="component" value="Unassembled WGS sequence"/>
</dbReference>